<protein>
    <submittedName>
        <fullName evidence="4">Uncharacterized protein</fullName>
    </submittedName>
</protein>
<dbReference type="InterPro" id="IPR043131">
    <property type="entry name" value="BCAT-like_N"/>
</dbReference>
<dbReference type="EMBL" id="CABITT030000008">
    <property type="protein sequence ID" value="VVB17363.1"/>
    <property type="molecule type" value="Genomic_DNA"/>
</dbReference>
<comment type="similarity">
    <text evidence="2">Belongs to the class-IV pyridoxal-phosphate-dependent aminotransferase family.</text>
</comment>
<evidence type="ECO:0000256" key="1">
    <source>
        <dbReference type="ARBA" id="ARBA00001933"/>
    </source>
</evidence>
<dbReference type="GO" id="GO:0009081">
    <property type="term" value="P:branched-chain amino acid metabolic process"/>
    <property type="evidence" value="ECO:0007669"/>
    <property type="project" value="InterPro"/>
</dbReference>
<dbReference type="PANTHER" id="PTHR42825:SF2">
    <property type="entry name" value="BRANCHED-CHAIN-AMINO-ACID AMINOTRANSFERASE 3, CHLOROPLASTIC-RELATED"/>
    <property type="match status" value="1"/>
</dbReference>
<dbReference type="Proteomes" id="UP000489600">
    <property type="component" value="Unassembled WGS sequence"/>
</dbReference>
<evidence type="ECO:0000313" key="4">
    <source>
        <dbReference type="EMBL" id="VVB17363.1"/>
    </source>
</evidence>
<dbReference type="GO" id="GO:0004084">
    <property type="term" value="F:branched-chain-amino-acid transaminase activity"/>
    <property type="evidence" value="ECO:0007669"/>
    <property type="project" value="InterPro"/>
</dbReference>
<dbReference type="OrthoDB" id="409992at2759"/>
<comment type="cofactor">
    <cofactor evidence="1">
        <name>pyridoxal 5'-phosphate</name>
        <dbReference type="ChEBI" id="CHEBI:597326"/>
    </cofactor>
</comment>
<dbReference type="SUPFAM" id="SSF56752">
    <property type="entry name" value="D-aminoacid aminotransferase-like PLP-dependent enzymes"/>
    <property type="match status" value="1"/>
</dbReference>
<evidence type="ECO:0000313" key="5">
    <source>
        <dbReference type="Proteomes" id="UP000489600"/>
    </source>
</evidence>
<organism evidence="4 5">
    <name type="scientific">Arabis nemorensis</name>
    <dbReference type="NCBI Taxonomy" id="586526"/>
    <lineage>
        <taxon>Eukaryota</taxon>
        <taxon>Viridiplantae</taxon>
        <taxon>Streptophyta</taxon>
        <taxon>Embryophyta</taxon>
        <taxon>Tracheophyta</taxon>
        <taxon>Spermatophyta</taxon>
        <taxon>Magnoliopsida</taxon>
        <taxon>eudicotyledons</taxon>
        <taxon>Gunneridae</taxon>
        <taxon>Pentapetalae</taxon>
        <taxon>rosids</taxon>
        <taxon>malvids</taxon>
        <taxon>Brassicales</taxon>
        <taxon>Brassicaceae</taxon>
        <taxon>Arabideae</taxon>
        <taxon>Arabis</taxon>
    </lineage>
</organism>
<dbReference type="PANTHER" id="PTHR42825">
    <property type="entry name" value="AMINO ACID AMINOTRANSFERASE"/>
    <property type="match status" value="1"/>
</dbReference>
<keyword evidence="3" id="KW-0663">Pyridoxal phosphate</keyword>
<evidence type="ECO:0000256" key="3">
    <source>
        <dbReference type="ARBA" id="ARBA00022898"/>
    </source>
</evidence>
<dbReference type="InterPro" id="IPR005786">
    <property type="entry name" value="B_amino_transII"/>
</dbReference>
<name>A0A565CUC3_9BRAS</name>
<dbReference type="AlphaFoldDB" id="A0A565CUC3"/>
<dbReference type="Gene3D" id="3.30.470.10">
    <property type="match status" value="1"/>
</dbReference>
<evidence type="ECO:0000256" key="2">
    <source>
        <dbReference type="ARBA" id="ARBA00009320"/>
    </source>
</evidence>
<proteinExistence type="inferred from homology"/>
<accession>A0A565CUC3</accession>
<dbReference type="InterPro" id="IPR036038">
    <property type="entry name" value="Aminotransferase-like"/>
</dbReference>
<dbReference type="GO" id="GO:0009507">
    <property type="term" value="C:chloroplast"/>
    <property type="evidence" value="ECO:0007669"/>
    <property type="project" value="TreeGrafter"/>
</dbReference>
<keyword evidence="5" id="KW-1185">Reference proteome</keyword>
<reference evidence="4" key="1">
    <citation type="submission" date="2019-07" db="EMBL/GenBank/DDBJ databases">
        <authorList>
            <person name="Dittberner H."/>
        </authorList>
    </citation>
    <scope>NUCLEOTIDE SEQUENCE [LARGE SCALE GENOMIC DNA]</scope>
</reference>
<gene>
    <name evidence="4" type="ORF">ANE_LOCUS27807</name>
</gene>
<comment type="caution">
    <text evidence="4">The sequence shown here is derived from an EMBL/GenBank/DDBJ whole genome shotgun (WGS) entry which is preliminary data.</text>
</comment>
<sequence>MPAPTVEQFVEAVKETVLANKRWISPPGKGSLYIRPLLVGTGAVLGLAHAPDYTFLIYVSTTSRKAWHRST</sequence>